<dbReference type="InterPro" id="IPR001666">
    <property type="entry name" value="PI_transfer"/>
</dbReference>
<dbReference type="Gene3D" id="3.30.530.20">
    <property type="match status" value="1"/>
</dbReference>
<evidence type="ECO:0000259" key="2">
    <source>
        <dbReference type="Pfam" id="PF02121"/>
    </source>
</evidence>
<dbReference type="OMA" id="YFDCMDG"/>
<feature type="non-terminal residue" evidence="3">
    <location>
        <position position="405"/>
    </location>
</feature>
<accession>A0A087T9Z3</accession>
<dbReference type="GO" id="GO:0031210">
    <property type="term" value="F:phosphatidylcholine binding"/>
    <property type="evidence" value="ECO:0007669"/>
    <property type="project" value="TreeGrafter"/>
</dbReference>
<evidence type="ECO:0000256" key="1">
    <source>
        <dbReference type="SAM" id="MobiDB-lite"/>
    </source>
</evidence>
<dbReference type="EMBL" id="KK114222">
    <property type="protein sequence ID" value="KFM61932.1"/>
    <property type="molecule type" value="Genomic_DNA"/>
</dbReference>
<proteinExistence type="predicted"/>
<dbReference type="PANTHER" id="PTHR10658:SF81">
    <property type="entry name" value="PROTEIN RETINAL DEGENERATION B"/>
    <property type="match status" value="1"/>
</dbReference>
<dbReference type="Pfam" id="PF02121">
    <property type="entry name" value="IP_trans"/>
    <property type="match status" value="1"/>
</dbReference>
<feature type="region of interest" description="Disordered" evidence="1">
    <location>
        <begin position="260"/>
        <end position="281"/>
    </location>
</feature>
<dbReference type="GO" id="GO:0005737">
    <property type="term" value="C:cytoplasm"/>
    <property type="evidence" value="ECO:0007669"/>
    <property type="project" value="TreeGrafter"/>
</dbReference>
<dbReference type="PRINTS" id="PR00391">
    <property type="entry name" value="PITRANSFER"/>
</dbReference>
<dbReference type="InterPro" id="IPR023393">
    <property type="entry name" value="START-like_dom_sf"/>
</dbReference>
<dbReference type="PANTHER" id="PTHR10658">
    <property type="entry name" value="PHOSPHATIDYLINOSITOL TRANSFER PROTEIN"/>
    <property type="match status" value="1"/>
</dbReference>
<evidence type="ECO:0000313" key="4">
    <source>
        <dbReference type="Proteomes" id="UP000054359"/>
    </source>
</evidence>
<organism evidence="3 4">
    <name type="scientific">Stegodyphus mimosarum</name>
    <name type="common">African social velvet spider</name>
    <dbReference type="NCBI Taxonomy" id="407821"/>
    <lineage>
        <taxon>Eukaryota</taxon>
        <taxon>Metazoa</taxon>
        <taxon>Ecdysozoa</taxon>
        <taxon>Arthropoda</taxon>
        <taxon>Chelicerata</taxon>
        <taxon>Arachnida</taxon>
        <taxon>Araneae</taxon>
        <taxon>Araneomorphae</taxon>
        <taxon>Entelegynae</taxon>
        <taxon>Eresoidea</taxon>
        <taxon>Eresidae</taxon>
        <taxon>Stegodyphus</taxon>
    </lineage>
</organism>
<dbReference type="FunFam" id="3.30.530.20:FF:000001">
    <property type="entry name" value="Phosphatidylinositol transfer protein membrane associated 2"/>
    <property type="match status" value="1"/>
</dbReference>
<name>A0A087T9Z3_STEMI</name>
<dbReference type="OrthoDB" id="6420527at2759"/>
<dbReference type="Proteomes" id="UP000054359">
    <property type="component" value="Unassembled WGS sequence"/>
</dbReference>
<gene>
    <name evidence="3" type="ORF">X975_11111</name>
</gene>
<feature type="region of interest" description="Disordered" evidence="1">
    <location>
        <begin position="294"/>
        <end position="314"/>
    </location>
</feature>
<protein>
    <submittedName>
        <fullName evidence="3">Protein retinal degeneration B</fullName>
    </submittedName>
</protein>
<dbReference type="InterPro" id="IPR055261">
    <property type="entry name" value="PI_transfer_N"/>
</dbReference>
<dbReference type="CDD" id="cd08889">
    <property type="entry name" value="SRPBCC_PITPNM1-2_like"/>
    <property type="match status" value="1"/>
</dbReference>
<evidence type="ECO:0000313" key="3">
    <source>
        <dbReference type="EMBL" id="KFM61932.1"/>
    </source>
</evidence>
<dbReference type="GO" id="GO:0008525">
    <property type="term" value="F:phosphatidylcholine transporter activity"/>
    <property type="evidence" value="ECO:0007669"/>
    <property type="project" value="TreeGrafter"/>
</dbReference>
<dbReference type="STRING" id="407821.A0A087T9Z3"/>
<dbReference type="AlphaFoldDB" id="A0A087T9Z3"/>
<sequence length="405" mass="46412">MLVKEYRIPLPLTVEEYRVAQLYMIAKKSRQESKGAGSGVEILVNEPYTDGPGGNGQYTHKVYHVGSHLPGWFKALLPKSALTVEEEAWNAYPYTKTRYTSPFVEKFFLEIETKYFGDAGQQENVFNLTGSDLRNRIVDLIDVVKDQLYGSDYVQEEDPKLFVSSKTSRGPLNDDWIEEYRNDNIPEGKAVMCAYKLCRVEFRYWGMQTKIEKFIHDVALRKTMLRAHRQAWAWQDEWVGLTMEDIRRLERETQEALAKKMNNDEEQPPSVHPSPSALSGQEVDLTAIDKDKDNESCVRLDGSPSPNRARKPRNLSVANINEDIIAEDGRQKLWSRSGSRTALCSPSGSSNASFDLQLANWRMESIVRDSDTSSDEFFDAEDWMKQSAIVYKIQKKTRGKEKSLH</sequence>
<feature type="domain" description="Phosphatidylinositol transfer protein N-terminal" evidence="2">
    <location>
        <begin position="1"/>
        <end position="255"/>
    </location>
</feature>
<keyword evidence="4" id="KW-1185">Reference proteome</keyword>
<dbReference type="GO" id="GO:0008526">
    <property type="term" value="F:phosphatidylinositol transfer activity"/>
    <property type="evidence" value="ECO:0007669"/>
    <property type="project" value="TreeGrafter"/>
</dbReference>
<reference evidence="3 4" key="1">
    <citation type="submission" date="2013-11" db="EMBL/GenBank/DDBJ databases">
        <title>Genome sequencing of Stegodyphus mimosarum.</title>
        <authorList>
            <person name="Bechsgaard J."/>
        </authorList>
    </citation>
    <scope>NUCLEOTIDE SEQUENCE [LARGE SCALE GENOMIC DNA]</scope>
</reference>
<dbReference type="SUPFAM" id="SSF55961">
    <property type="entry name" value="Bet v1-like"/>
    <property type="match status" value="1"/>
</dbReference>
<dbReference type="GO" id="GO:0035091">
    <property type="term" value="F:phosphatidylinositol binding"/>
    <property type="evidence" value="ECO:0007669"/>
    <property type="project" value="TreeGrafter"/>
</dbReference>